<dbReference type="AlphaFoldDB" id="A0A2M8LF86"/>
<protein>
    <submittedName>
        <fullName evidence="1">Uncharacterized protein</fullName>
    </submittedName>
</protein>
<comment type="caution">
    <text evidence="1">The sequence shown here is derived from an EMBL/GenBank/DDBJ whole genome shotgun (WGS) entry which is preliminary data.</text>
</comment>
<name>A0A2M8LF86_9BACT</name>
<proteinExistence type="predicted"/>
<dbReference type="EMBL" id="PFET01000005">
    <property type="protein sequence ID" value="PJE76114.1"/>
    <property type="molecule type" value="Genomic_DNA"/>
</dbReference>
<dbReference type="Proteomes" id="UP000231152">
    <property type="component" value="Unassembled WGS sequence"/>
</dbReference>
<evidence type="ECO:0000313" key="1">
    <source>
        <dbReference type="EMBL" id="PJE76114.1"/>
    </source>
</evidence>
<sequence>MRFVPFSVPVVEQTAMGRLTVIVQPTVAKDARQLNLGFVAENAPYVNVWGMTFSCQGGEVGKQLALEFYYHNRLFARTLCKGGEADFNFDVPIHVVVEENGMRVVAVPQWGRFEIALLGARGLMRWLLVDTLHEWATIGGESKRAGVN</sequence>
<gene>
    <name evidence="1" type="ORF">COV04_01120</name>
</gene>
<accession>A0A2M8LF86</accession>
<organism evidence="1 2">
    <name type="scientific">Candidatus Uhrbacteria bacterium CG10_big_fil_rev_8_21_14_0_10_48_11</name>
    <dbReference type="NCBI Taxonomy" id="1975037"/>
    <lineage>
        <taxon>Bacteria</taxon>
        <taxon>Candidatus Uhriibacteriota</taxon>
    </lineage>
</organism>
<evidence type="ECO:0000313" key="2">
    <source>
        <dbReference type="Proteomes" id="UP000231152"/>
    </source>
</evidence>
<reference evidence="1 2" key="1">
    <citation type="submission" date="2017-09" db="EMBL/GenBank/DDBJ databases">
        <title>Depth-based differentiation of microbial function through sediment-hosted aquifers and enrichment of novel symbionts in the deep terrestrial subsurface.</title>
        <authorList>
            <person name="Probst A.J."/>
            <person name="Ladd B."/>
            <person name="Jarett J.K."/>
            <person name="Geller-Mcgrath D.E."/>
            <person name="Sieber C.M."/>
            <person name="Emerson J.B."/>
            <person name="Anantharaman K."/>
            <person name="Thomas B.C."/>
            <person name="Malmstrom R."/>
            <person name="Stieglmeier M."/>
            <person name="Klingl A."/>
            <person name="Woyke T."/>
            <person name="Ryan C.M."/>
            <person name="Banfield J.F."/>
        </authorList>
    </citation>
    <scope>NUCLEOTIDE SEQUENCE [LARGE SCALE GENOMIC DNA]</scope>
    <source>
        <strain evidence="1">CG10_big_fil_rev_8_21_14_0_10_48_11</strain>
    </source>
</reference>